<evidence type="ECO:0000256" key="1">
    <source>
        <dbReference type="ARBA" id="ARBA00004651"/>
    </source>
</evidence>
<keyword evidence="8 9" id="KW-0472">Membrane</keyword>
<comment type="function">
    <text evidence="10">Part of the binding-protein-dependent transport system for phosphate; probably responsible for the translocation of the substrate across the membrane.</text>
</comment>
<feature type="transmembrane region" description="Helical" evidence="9">
    <location>
        <begin position="67"/>
        <end position="89"/>
    </location>
</feature>
<feature type="transmembrane region" description="Helical" evidence="9">
    <location>
        <begin position="286"/>
        <end position="304"/>
    </location>
</feature>
<keyword evidence="4 10" id="KW-1003">Cell membrane</keyword>
<dbReference type="InterPro" id="IPR035906">
    <property type="entry name" value="MetI-like_sf"/>
</dbReference>
<feature type="region of interest" description="Disordered" evidence="11">
    <location>
        <begin position="1"/>
        <end position="50"/>
    </location>
</feature>
<keyword evidence="7 9" id="KW-1133">Transmembrane helix</keyword>
<gene>
    <name evidence="13" type="ORF">GA0070614_2739</name>
</gene>
<evidence type="ECO:0000256" key="4">
    <source>
        <dbReference type="ARBA" id="ARBA00022475"/>
    </source>
</evidence>
<evidence type="ECO:0000256" key="8">
    <source>
        <dbReference type="ARBA" id="ARBA00023136"/>
    </source>
</evidence>
<accession>A0A1C5IFU1</accession>
<evidence type="ECO:0000256" key="2">
    <source>
        <dbReference type="ARBA" id="ARBA00007069"/>
    </source>
</evidence>
<dbReference type="AlphaFoldDB" id="A0A1C5IFU1"/>
<organism evidence="13 14">
    <name type="scientific">Micromonospora coxensis</name>
    <dbReference type="NCBI Taxonomy" id="356852"/>
    <lineage>
        <taxon>Bacteria</taxon>
        <taxon>Bacillati</taxon>
        <taxon>Actinomycetota</taxon>
        <taxon>Actinomycetes</taxon>
        <taxon>Micromonosporales</taxon>
        <taxon>Micromonosporaceae</taxon>
        <taxon>Micromonospora</taxon>
    </lineage>
</organism>
<dbReference type="GO" id="GO:0006817">
    <property type="term" value="P:phosphate ion transport"/>
    <property type="evidence" value="ECO:0007669"/>
    <property type="project" value="UniProtKB-KW"/>
</dbReference>
<evidence type="ECO:0000256" key="3">
    <source>
        <dbReference type="ARBA" id="ARBA00022448"/>
    </source>
</evidence>
<evidence type="ECO:0000256" key="9">
    <source>
        <dbReference type="RuleBase" id="RU363032"/>
    </source>
</evidence>
<reference evidence="14" key="1">
    <citation type="submission" date="2016-06" db="EMBL/GenBank/DDBJ databases">
        <authorList>
            <person name="Varghese N."/>
            <person name="Submissions Spin"/>
        </authorList>
    </citation>
    <scope>NUCLEOTIDE SEQUENCE [LARGE SCALE GENOMIC DNA]</scope>
    <source>
        <strain evidence="14">DSM 45161</strain>
    </source>
</reference>
<protein>
    <recommendedName>
        <fullName evidence="10">Phosphate transport system permease protein</fullName>
    </recommendedName>
</protein>
<dbReference type="SUPFAM" id="SSF161098">
    <property type="entry name" value="MetI-like"/>
    <property type="match status" value="1"/>
</dbReference>
<dbReference type="EMBL" id="LT607753">
    <property type="protein sequence ID" value="SCG57230.1"/>
    <property type="molecule type" value="Genomic_DNA"/>
</dbReference>
<dbReference type="Pfam" id="PF00528">
    <property type="entry name" value="BPD_transp_1"/>
    <property type="match status" value="1"/>
</dbReference>
<dbReference type="InterPro" id="IPR000515">
    <property type="entry name" value="MetI-like"/>
</dbReference>
<proteinExistence type="inferred from homology"/>
<dbReference type="PROSITE" id="PS50928">
    <property type="entry name" value="ABC_TM1"/>
    <property type="match status" value="1"/>
</dbReference>
<dbReference type="PANTHER" id="PTHR30425:SF1">
    <property type="entry name" value="PHOSPHATE TRANSPORT SYSTEM PERMEASE PROTEIN PSTC"/>
    <property type="match status" value="1"/>
</dbReference>
<comment type="similarity">
    <text evidence="2 10">Belongs to the binding-protein-dependent transport system permease family. CysTW subfamily.</text>
</comment>
<dbReference type="GO" id="GO:0005315">
    <property type="term" value="F:phosphate transmembrane transporter activity"/>
    <property type="evidence" value="ECO:0007669"/>
    <property type="project" value="InterPro"/>
</dbReference>
<feature type="transmembrane region" description="Helical" evidence="9">
    <location>
        <begin position="117"/>
        <end position="148"/>
    </location>
</feature>
<feature type="transmembrane region" description="Helical" evidence="9">
    <location>
        <begin position="210"/>
        <end position="229"/>
    </location>
</feature>
<keyword evidence="5 10" id="KW-0592">Phosphate transport</keyword>
<keyword evidence="6 9" id="KW-0812">Transmembrane</keyword>
<feature type="transmembrane region" description="Helical" evidence="9">
    <location>
        <begin position="160"/>
        <end position="178"/>
    </location>
</feature>
<dbReference type="Gene3D" id="1.10.3720.10">
    <property type="entry name" value="MetI-like"/>
    <property type="match status" value="1"/>
</dbReference>
<feature type="domain" description="ABC transmembrane type-1" evidence="12">
    <location>
        <begin position="123"/>
        <end position="348"/>
    </location>
</feature>
<sequence>MGETPQRSADAGTGGTRVAQSHDRPAGASARVAEAPVSTRTPGGAGLGGGGALPRARAFGAERAFRGLTLAAGTAVLVVIAAIAFFLIAKAVPALRANTESFWSFEGWFPNDSEPKFGIGALAFGTVLSSALALLIAVPVALGIALYLSHYAPRRLGTTLGFLIDLLAAVPSVVFGLWGRDVFIGPVRDFSVWLNQYFGWIPIFGGDGPFGRSILLGALVLAIMVLPIITSLSREVFLQTPTANEEAALALGATRWEMLRTAVLPYGRPGIIAAVMLGLGRALGETIALALTLGATFSISFNLIESGGNTIAANIANAFGEANDTGRGALIASGLVLFAITLIVNITARAIIYRRREFTESAA</sequence>
<dbReference type="InterPro" id="IPR011864">
    <property type="entry name" value="Phosphate_PstC"/>
</dbReference>
<keyword evidence="14" id="KW-1185">Reference proteome</keyword>
<feature type="transmembrane region" description="Helical" evidence="9">
    <location>
        <begin position="329"/>
        <end position="348"/>
    </location>
</feature>
<dbReference type="CDD" id="cd06261">
    <property type="entry name" value="TM_PBP2"/>
    <property type="match status" value="1"/>
</dbReference>
<dbReference type="RefSeq" id="WP_088976302.1">
    <property type="nucleotide sequence ID" value="NZ_LT607753.1"/>
</dbReference>
<dbReference type="OrthoDB" id="9785113at2"/>
<evidence type="ECO:0000313" key="13">
    <source>
        <dbReference type="EMBL" id="SCG57230.1"/>
    </source>
</evidence>
<evidence type="ECO:0000256" key="5">
    <source>
        <dbReference type="ARBA" id="ARBA00022592"/>
    </source>
</evidence>
<evidence type="ECO:0000256" key="7">
    <source>
        <dbReference type="ARBA" id="ARBA00022989"/>
    </source>
</evidence>
<dbReference type="GO" id="GO:0005886">
    <property type="term" value="C:plasma membrane"/>
    <property type="evidence" value="ECO:0007669"/>
    <property type="project" value="UniProtKB-SubCell"/>
</dbReference>
<evidence type="ECO:0000256" key="10">
    <source>
        <dbReference type="RuleBase" id="RU363054"/>
    </source>
</evidence>
<evidence type="ECO:0000256" key="6">
    <source>
        <dbReference type="ARBA" id="ARBA00022692"/>
    </source>
</evidence>
<name>A0A1C5IFU1_9ACTN</name>
<dbReference type="PANTHER" id="PTHR30425">
    <property type="entry name" value="PHOSPHATE TRANSPORT SYSTEM PERMEASE PROTEIN PST"/>
    <property type="match status" value="1"/>
</dbReference>
<dbReference type="InterPro" id="IPR051124">
    <property type="entry name" value="Phosphate_Transport_Permease"/>
</dbReference>
<evidence type="ECO:0000256" key="11">
    <source>
        <dbReference type="SAM" id="MobiDB-lite"/>
    </source>
</evidence>
<comment type="subcellular location">
    <subcellularLocation>
        <location evidence="1 9">Cell membrane</location>
        <topology evidence="1 9">Multi-pass membrane protein</topology>
    </subcellularLocation>
</comment>
<dbReference type="NCBIfam" id="TIGR02138">
    <property type="entry name" value="phosphate_pstC"/>
    <property type="match status" value="1"/>
</dbReference>
<keyword evidence="3 9" id="KW-0813">Transport</keyword>
<evidence type="ECO:0000313" key="14">
    <source>
        <dbReference type="Proteomes" id="UP000198215"/>
    </source>
</evidence>
<evidence type="ECO:0000259" key="12">
    <source>
        <dbReference type="PROSITE" id="PS50928"/>
    </source>
</evidence>
<dbReference type="Proteomes" id="UP000198215">
    <property type="component" value="Chromosome I"/>
</dbReference>